<dbReference type="Gene3D" id="1.20.1090.10">
    <property type="entry name" value="Dehydroquinate synthase-like - alpha domain"/>
    <property type="match status" value="1"/>
</dbReference>
<evidence type="ECO:0000256" key="2">
    <source>
        <dbReference type="ARBA" id="ARBA00001911"/>
    </source>
</evidence>
<feature type="binding site" evidence="18">
    <location>
        <position position="196"/>
    </location>
    <ligand>
        <name>Zn(2+)</name>
        <dbReference type="ChEBI" id="CHEBI:29105"/>
    </ligand>
</feature>
<dbReference type="PIRSF" id="PIRSF001455">
    <property type="entry name" value="DHQ_synth"/>
    <property type="match status" value="1"/>
</dbReference>
<dbReference type="AlphaFoldDB" id="B8G9U9"/>
<keyword evidence="10 18" id="KW-0028">Amino-acid biosynthesis</keyword>
<evidence type="ECO:0000256" key="6">
    <source>
        <dbReference type="ARBA" id="ARBA00005412"/>
    </source>
</evidence>
<evidence type="ECO:0000256" key="9">
    <source>
        <dbReference type="ARBA" id="ARBA00022490"/>
    </source>
</evidence>
<dbReference type="NCBIfam" id="TIGR01357">
    <property type="entry name" value="aroB"/>
    <property type="match status" value="1"/>
</dbReference>
<evidence type="ECO:0000256" key="4">
    <source>
        <dbReference type="ARBA" id="ARBA00004496"/>
    </source>
</evidence>
<dbReference type="InterPro" id="IPR030963">
    <property type="entry name" value="DHQ_synth_fam"/>
</dbReference>
<comment type="cofactor">
    <cofactor evidence="18">
        <name>Co(2+)</name>
        <dbReference type="ChEBI" id="CHEBI:48828"/>
    </cofactor>
    <cofactor evidence="18">
        <name>Zn(2+)</name>
        <dbReference type="ChEBI" id="CHEBI:29105"/>
    </cofactor>
    <text evidence="18">Binds 1 divalent metal cation per subunit. Can use either Co(2+) or Zn(2+).</text>
</comment>
<evidence type="ECO:0000256" key="15">
    <source>
        <dbReference type="ARBA" id="ARBA00023141"/>
    </source>
</evidence>
<feature type="binding site" evidence="18">
    <location>
        <position position="272"/>
    </location>
    <ligand>
        <name>Zn(2+)</name>
        <dbReference type="ChEBI" id="CHEBI:29105"/>
    </ligand>
</feature>
<dbReference type="FunFam" id="3.40.50.1970:FF:000007">
    <property type="entry name" value="Pentafunctional AROM polypeptide"/>
    <property type="match status" value="1"/>
</dbReference>
<comment type="cofactor">
    <cofactor evidence="3">
        <name>Zn(2+)</name>
        <dbReference type="ChEBI" id="CHEBI:29105"/>
    </cofactor>
</comment>
<dbReference type="Pfam" id="PF01761">
    <property type="entry name" value="DHQ_synthase"/>
    <property type="match status" value="1"/>
</dbReference>
<evidence type="ECO:0000256" key="17">
    <source>
        <dbReference type="ARBA" id="ARBA00023285"/>
    </source>
</evidence>
<dbReference type="EC" id="4.2.3.4" evidence="7 18"/>
<keyword evidence="9 18" id="KW-0963">Cytoplasm</keyword>
<feature type="binding site" evidence="18">
    <location>
        <begin position="117"/>
        <end position="121"/>
    </location>
    <ligand>
        <name>NAD(+)</name>
        <dbReference type="ChEBI" id="CHEBI:57540"/>
    </ligand>
</feature>
<feature type="binding site" evidence="18">
    <location>
        <position position="154"/>
    </location>
    <ligand>
        <name>NAD(+)</name>
        <dbReference type="ChEBI" id="CHEBI:57540"/>
    </ligand>
</feature>
<dbReference type="STRING" id="326427.Cagg_1562"/>
<evidence type="ECO:0000256" key="10">
    <source>
        <dbReference type="ARBA" id="ARBA00022605"/>
    </source>
</evidence>
<dbReference type="HAMAP" id="MF_00110">
    <property type="entry name" value="DHQ_synthase"/>
    <property type="match status" value="1"/>
</dbReference>
<keyword evidence="22" id="KW-1185">Reference proteome</keyword>
<evidence type="ECO:0000256" key="1">
    <source>
        <dbReference type="ARBA" id="ARBA00001393"/>
    </source>
</evidence>
<comment type="function">
    <text evidence="18">Catalyzes the conversion of 3-deoxy-D-arabino-heptulosonate 7-phosphate (DAHP) to dehydroquinate (DHQ).</text>
</comment>
<dbReference type="KEGG" id="cag:Cagg_1562"/>
<accession>B8G9U9</accession>
<keyword evidence="14 18" id="KW-0520">NAD</keyword>
<feature type="binding site" evidence="18">
    <location>
        <position position="163"/>
    </location>
    <ligand>
        <name>NAD(+)</name>
        <dbReference type="ChEBI" id="CHEBI:57540"/>
    </ligand>
</feature>
<comment type="similarity">
    <text evidence="6 18">Belongs to the sugar phosphate cyclases superfamily. Dehydroquinate synthase family.</text>
</comment>
<evidence type="ECO:0000259" key="20">
    <source>
        <dbReference type="Pfam" id="PF24621"/>
    </source>
</evidence>
<keyword evidence="17 18" id="KW-0170">Cobalt</keyword>
<dbReference type="UniPathway" id="UPA00053">
    <property type="reaction ID" value="UER00085"/>
</dbReference>
<dbReference type="CDD" id="cd08195">
    <property type="entry name" value="DHQS"/>
    <property type="match status" value="1"/>
</dbReference>
<dbReference type="PANTHER" id="PTHR43622">
    <property type="entry name" value="3-DEHYDROQUINATE SYNTHASE"/>
    <property type="match status" value="1"/>
</dbReference>
<keyword evidence="11 18" id="KW-0479">Metal-binding</keyword>
<comment type="subcellular location">
    <subcellularLocation>
        <location evidence="4 18">Cytoplasm</location>
    </subcellularLocation>
</comment>
<evidence type="ECO:0000313" key="22">
    <source>
        <dbReference type="Proteomes" id="UP000002508"/>
    </source>
</evidence>
<dbReference type="EMBL" id="CP001337">
    <property type="protein sequence ID" value="ACL24464.1"/>
    <property type="molecule type" value="Genomic_DNA"/>
</dbReference>
<feature type="binding site" evidence="18">
    <location>
        <begin position="83"/>
        <end position="88"/>
    </location>
    <ligand>
        <name>NAD(+)</name>
        <dbReference type="ChEBI" id="CHEBI:57540"/>
    </ligand>
</feature>
<dbReference type="eggNOG" id="COG0337">
    <property type="taxonomic scope" value="Bacteria"/>
</dbReference>
<sequence>MIAPLKDSSIVMTTTLTVTTSTTQYPVIVGAGVLATLGDRLTELGLRGTLWLVADEHLAAVAEQTTTMLQAAGYRVHTITVPSGETSKSFTELHRLYDWMIENGIERRDAVLALGGGVIGDLAGFAAATILRGVALVQLPSTLLAMVDAAVGGKTGINHPLGKNLIGAFHQPRLVLADTNLLATLPPRELRAGWAEVIKHGVIRDASLFTALEDLAATRGWNAAHPAGWNAADAELTTYLTEIIARAVAVKVAVVSNDEFERGERITLNYGHTIGHAIEQLLGYRLLHGECVAIGMDAAARIAVALGLCPPALVERQRALLAAYGLTVTIPDETDHTAILRLITRDKKVQAGKVRWVLPTTIGQVVVRSDVPIEVIEQVLSSSAG</sequence>
<dbReference type="GO" id="GO:0003856">
    <property type="term" value="F:3-dehydroquinate synthase activity"/>
    <property type="evidence" value="ECO:0007669"/>
    <property type="project" value="UniProtKB-UniRule"/>
</dbReference>
<evidence type="ECO:0000256" key="14">
    <source>
        <dbReference type="ARBA" id="ARBA00023027"/>
    </source>
</evidence>
<evidence type="ECO:0000256" key="8">
    <source>
        <dbReference type="ARBA" id="ARBA00017684"/>
    </source>
</evidence>
<evidence type="ECO:0000256" key="3">
    <source>
        <dbReference type="ARBA" id="ARBA00001947"/>
    </source>
</evidence>
<dbReference type="SUPFAM" id="SSF56796">
    <property type="entry name" value="Dehydroquinate synthase-like"/>
    <property type="match status" value="1"/>
</dbReference>
<proteinExistence type="inferred from homology"/>
<dbReference type="Gene3D" id="3.40.50.1970">
    <property type="match status" value="1"/>
</dbReference>
<evidence type="ECO:0000256" key="18">
    <source>
        <dbReference type="HAMAP-Rule" id="MF_00110"/>
    </source>
</evidence>
<dbReference type="Pfam" id="PF24621">
    <property type="entry name" value="DHQS_C"/>
    <property type="match status" value="1"/>
</dbReference>
<comment type="cofactor">
    <cofactor evidence="2 18">
        <name>NAD(+)</name>
        <dbReference type="ChEBI" id="CHEBI:57540"/>
    </cofactor>
</comment>
<evidence type="ECO:0000259" key="19">
    <source>
        <dbReference type="Pfam" id="PF01761"/>
    </source>
</evidence>
<dbReference type="InterPro" id="IPR056179">
    <property type="entry name" value="DHQS_C"/>
</dbReference>
<dbReference type="GO" id="GO:0005737">
    <property type="term" value="C:cytoplasm"/>
    <property type="evidence" value="ECO:0007669"/>
    <property type="project" value="UniProtKB-SubCell"/>
</dbReference>
<reference evidence="21" key="1">
    <citation type="submission" date="2008-12" db="EMBL/GenBank/DDBJ databases">
        <title>Complete sequence of Chloroflexus aggregans DSM 9485.</title>
        <authorList>
            <consortium name="US DOE Joint Genome Institute"/>
            <person name="Lucas S."/>
            <person name="Copeland A."/>
            <person name="Lapidus A."/>
            <person name="Glavina del Rio T."/>
            <person name="Dalin E."/>
            <person name="Tice H."/>
            <person name="Pitluck S."/>
            <person name="Foster B."/>
            <person name="Larimer F."/>
            <person name="Land M."/>
            <person name="Hauser L."/>
            <person name="Kyrpides N."/>
            <person name="Mikhailova N."/>
            <person name="Bryant D."/>
            <person name="Richardson P."/>
        </authorList>
    </citation>
    <scope>NUCLEOTIDE SEQUENCE</scope>
    <source>
        <strain evidence="21">DSM 9485</strain>
    </source>
</reference>
<keyword evidence="12 18" id="KW-0547">Nucleotide-binding</keyword>
<dbReference type="InterPro" id="IPR050071">
    <property type="entry name" value="Dehydroquinate_synthase"/>
</dbReference>
<evidence type="ECO:0000256" key="13">
    <source>
        <dbReference type="ARBA" id="ARBA00022833"/>
    </source>
</evidence>
<evidence type="ECO:0000256" key="12">
    <source>
        <dbReference type="ARBA" id="ARBA00022741"/>
    </source>
</evidence>
<gene>
    <name evidence="18" type="primary">aroB</name>
    <name evidence="21" type="ordered locus">Cagg_1562</name>
</gene>
<protein>
    <recommendedName>
        <fullName evidence="8 18">3-dehydroquinate synthase</fullName>
        <shortName evidence="18">DHQS</shortName>
        <ecNumber evidence="7 18">4.2.3.4</ecNumber>
    </recommendedName>
</protein>
<comment type="catalytic activity">
    <reaction evidence="1 18">
        <text>7-phospho-2-dehydro-3-deoxy-D-arabino-heptonate = 3-dehydroquinate + phosphate</text>
        <dbReference type="Rhea" id="RHEA:21968"/>
        <dbReference type="ChEBI" id="CHEBI:32364"/>
        <dbReference type="ChEBI" id="CHEBI:43474"/>
        <dbReference type="ChEBI" id="CHEBI:58394"/>
        <dbReference type="EC" id="4.2.3.4"/>
    </reaction>
</comment>
<dbReference type="Proteomes" id="UP000002508">
    <property type="component" value="Chromosome"/>
</dbReference>
<keyword evidence="13 18" id="KW-0862">Zinc</keyword>
<feature type="binding site" evidence="18">
    <location>
        <position position="288"/>
    </location>
    <ligand>
        <name>Zn(2+)</name>
        <dbReference type="ChEBI" id="CHEBI:29105"/>
    </ligand>
</feature>
<evidence type="ECO:0000256" key="11">
    <source>
        <dbReference type="ARBA" id="ARBA00022723"/>
    </source>
</evidence>
<comment type="caution">
    <text evidence="18">Lacks conserved residue(s) required for the propagation of feature annotation.</text>
</comment>
<dbReference type="InterPro" id="IPR016037">
    <property type="entry name" value="DHQ_synth_AroB"/>
</dbReference>
<feature type="domain" description="3-dehydroquinate synthase N-terminal" evidence="19">
    <location>
        <begin position="79"/>
        <end position="191"/>
    </location>
</feature>
<dbReference type="GO" id="GO:0009423">
    <property type="term" value="P:chorismate biosynthetic process"/>
    <property type="evidence" value="ECO:0007669"/>
    <property type="project" value="UniProtKB-UniRule"/>
</dbReference>
<feature type="domain" description="3-dehydroquinate synthase C-terminal" evidence="20">
    <location>
        <begin position="193"/>
        <end position="349"/>
    </location>
</feature>
<dbReference type="GO" id="GO:0046872">
    <property type="term" value="F:metal ion binding"/>
    <property type="evidence" value="ECO:0007669"/>
    <property type="project" value="UniProtKB-KW"/>
</dbReference>
<evidence type="ECO:0000256" key="16">
    <source>
        <dbReference type="ARBA" id="ARBA00023239"/>
    </source>
</evidence>
<dbReference type="GO" id="GO:0000166">
    <property type="term" value="F:nucleotide binding"/>
    <property type="evidence" value="ECO:0007669"/>
    <property type="project" value="UniProtKB-KW"/>
</dbReference>
<dbReference type="GO" id="GO:0009073">
    <property type="term" value="P:aromatic amino acid family biosynthetic process"/>
    <property type="evidence" value="ECO:0007669"/>
    <property type="project" value="UniProtKB-KW"/>
</dbReference>
<dbReference type="PANTHER" id="PTHR43622:SF7">
    <property type="entry name" value="3-DEHYDROQUINATE SYNTHASE, CHLOROPLASTIC"/>
    <property type="match status" value="1"/>
</dbReference>
<evidence type="ECO:0000256" key="5">
    <source>
        <dbReference type="ARBA" id="ARBA00004661"/>
    </source>
</evidence>
<evidence type="ECO:0000256" key="7">
    <source>
        <dbReference type="ARBA" id="ARBA00013031"/>
    </source>
</evidence>
<organism evidence="21 22">
    <name type="scientific">Chloroflexus aggregans (strain MD-66 / DSM 9485)</name>
    <dbReference type="NCBI Taxonomy" id="326427"/>
    <lineage>
        <taxon>Bacteria</taxon>
        <taxon>Bacillati</taxon>
        <taxon>Chloroflexota</taxon>
        <taxon>Chloroflexia</taxon>
        <taxon>Chloroflexales</taxon>
        <taxon>Chloroflexineae</taxon>
        <taxon>Chloroflexaceae</taxon>
        <taxon>Chloroflexus</taxon>
    </lineage>
</organism>
<evidence type="ECO:0000313" key="21">
    <source>
        <dbReference type="EMBL" id="ACL24464.1"/>
    </source>
</evidence>
<dbReference type="HOGENOM" id="CLU_001201_0_2_0"/>
<keyword evidence="16 18" id="KW-0456">Lyase</keyword>
<comment type="pathway">
    <text evidence="5 18">Metabolic intermediate biosynthesis; chorismate biosynthesis; chorismate from D-erythrose 4-phosphate and phosphoenolpyruvate: step 2/7.</text>
</comment>
<dbReference type="InterPro" id="IPR030960">
    <property type="entry name" value="DHQS/DOIS_N"/>
</dbReference>
<dbReference type="GO" id="GO:0008652">
    <property type="term" value="P:amino acid biosynthetic process"/>
    <property type="evidence" value="ECO:0007669"/>
    <property type="project" value="UniProtKB-KW"/>
</dbReference>
<name>B8G9U9_CHLAD</name>
<keyword evidence="15 18" id="KW-0057">Aromatic amino acid biosynthesis</keyword>